<evidence type="ECO:0000256" key="1">
    <source>
        <dbReference type="SAM" id="MobiDB-lite"/>
    </source>
</evidence>
<protein>
    <submittedName>
        <fullName evidence="2">Uncharacterized protein</fullName>
    </submittedName>
</protein>
<dbReference type="AlphaFoldDB" id="M1A4V3"/>
<sequence>MQQVPTNLDVSSESLSDDPFSKQSLDGHPVPYFTERTGLTVLACTFISHTPHVYKNK</sequence>
<feature type="compositionally biased region" description="Polar residues" evidence="1">
    <location>
        <begin position="1"/>
        <end position="14"/>
    </location>
</feature>
<keyword evidence="3" id="KW-1185">Reference proteome</keyword>
<organism evidence="2 3">
    <name type="scientific">Solanum tuberosum</name>
    <name type="common">Potato</name>
    <dbReference type="NCBI Taxonomy" id="4113"/>
    <lineage>
        <taxon>Eukaryota</taxon>
        <taxon>Viridiplantae</taxon>
        <taxon>Streptophyta</taxon>
        <taxon>Embryophyta</taxon>
        <taxon>Tracheophyta</taxon>
        <taxon>Spermatophyta</taxon>
        <taxon>Magnoliopsida</taxon>
        <taxon>eudicotyledons</taxon>
        <taxon>Gunneridae</taxon>
        <taxon>Pentapetalae</taxon>
        <taxon>asterids</taxon>
        <taxon>lamiids</taxon>
        <taxon>Solanales</taxon>
        <taxon>Solanaceae</taxon>
        <taxon>Solanoideae</taxon>
        <taxon>Solaneae</taxon>
        <taxon>Solanum</taxon>
    </lineage>
</organism>
<reference evidence="3" key="1">
    <citation type="journal article" date="2011" name="Nature">
        <title>Genome sequence and analysis of the tuber crop potato.</title>
        <authorList>
            <consortium name="The Potato Genome Sequencing Consortium"/>
        </authorList>
    </citation>
    <scope>NUCLEOTIDE SEQUENCE [LARGE SCALE GENOMIC DNA]</scope>
    <source>
        <strain evidence="3">cv. DM1-3 516 R44</strain>
    </source>
</reference>
<dbReference type="InParanoid" id="M1A4V3"/>
<accession>M1A4V3</accession>
<reference evidence="2" key="2">
    <citation type="submission" date="2015-06" db="UniProtKB">
        <authorList>
            <consortium name="EnsemblPlants"/>
        </authorList>
    </citation>
    <scope>IDENTIFICATION</scope>
    <source>
        <strain evidence="2">DM1-3 516 R44</strain>
    </source>
</reference>
<proteinExistence type="predicted"/>
<dbReference type="Gramene" id="PGSC0003DMT400014778">
    <property type="protein sequence ID" value="PGSC0003DMT400014778"/>
    <property type="gene ID" value="PGSC0003DMG400005761"/>
</dbReference>
<name>M1A4V3_SOLTU</name>
<evidence type="ECO:0000313" key="2">
    <source>
        <dbReference type="EnsemblPlants" id="PGSC0003DMT400014778"/>
    </source>
</evidence>
<dbReference type="Proteomes" id="UP000011115">
    <property type="component" value="Unassembled WGS sequence"/>
</dbReference>
<dbReference type="PaxDb" id="4113-PGSC0003DMT400014778"/>
<feature type="region of interest" description="Disordered" evidence="1">
    <location>
        <begin position="1"/>
        <end position="27"/>
    </location>
</feature>
<dbReference type="EnsemblPlants" id="PGSC0003DMT400014778">
    <property type="protein sequence ID" value="PGSC0003DMT400014778"/>
    <property type="gene ID" value="PGSC0003DMG400005761"/>
</dbReference>
<dbReference type="HOGENOM" id="CLU_3000207_0_0_1"/>
<evidence type="ECO:0000313" key="3">
    <source>
        <dbReference type="Proteomes" id="UP000011115"/>
    </source>
</evidence>